<evidence type="ECO:0000256" key="3">
    <source>
        <dbReference type="ARBA" id="ARBA00022475"/>
    </source>
</evidence>
<dbReference type="Pfam" id="PF00528">
    <property type="entry name" value="BPD_transp_1"/>
    <property type="match status" value="1"/>
</dbReference>
<evidence type="ECO:0000256" key="5">
    <source>
        <dbReference type="ARBA" id="ARBA00022989"/>
    </source>
</evidence>
<evidence type="ECO:0000259" key="8">
    <source>
        <dbReference type="PROSITE" id="PS50928"/>
    </source>
</evidence>
<evidence type="ECO:0000256" key="6">
    <source>
        <dbReference type="ARBA" id="ARBA00023136"/>
    </source>
</evidence>
<keyword evidence="3" id="KW-1003">Cell membrane</keyword>
<proteinExistence type="inferred from homology"/>
<feature type="transmembrane region" description="Helical" evidence="7">
    <location>
        <begin position="182"/>
        <end position="201"/>
    </location>
</feature>
<organism evidence="9 10">
    <name type="scientific">Microbacterium paraoxydans</name>
    <dbReference type="NCBI Taxonomy" id="199592"/>
    <lineage>
        <taxon>Bacteria</taxon>
        <taxon>Bacillati</taxon>
        <taxon>Actinomycetota</taxon>
        <taxon>Actinomycetes</taxon>
        <taxon>Micrococcales</taxon>
        <taxon>Microbacteriaceae</taxon>
        <taxon>Microbacterium</taxon>
    </lineage>
</organism>
<evidence type="ECO:0000313" key="10">
    <source>
        <dbReference type="Proteomes" id="UP000678243"/>
    </source>
</evidence>
<feature type="transmembrane region" description="Helical" evidence="7">
    <location>
        <begin position="99"/>
        <end position="122"/>
    </location>
</feature>
<accession>A0ABS5INW0</accession>
<dbReference type="InterPro" id="IPR000515">
    <property type="entry name" value="MetI-like"/>
</dbReference>
<keyword evidence="10" id="KW-1185">Reference proteome</keyword>
<dbReference type="InterPro" id="IPR035906">
    <property type="entry name" value="MetI-like_sf"/>
</dbReference>
<feature type="transmembrane region" description="Helical" evidence="7">
    <location>
        <begin position="236"/>
        <end position="261"/>
    </location>
</feature>
<keyword evidence="4 7" id="KW-0812">Transmembrane</keyword>
<dbReference type="CDD" id="cd06261">
    <property type="entry name" value="TM_PBP2"/>
    <property type="match status" value="1"/>
</dbReference>
<reference evidence="9 10" key="1">
    <citation type="submission" date="2021-04" db="EMBL/GenBank/DDBJ databases">
        <title>Whole genome analysis of root endophytic bacterium Microbacterium paraoxydans ku-mp colonizing RP-bio226 rice variety.</title>
        <authorList>
            <person name="Ulaganathan K."/>
            <person name="Latha B."/>
        </authorList>
    </citation>
    <scope>NUCLEOTIDE SEQUENCE [LARGE SCALE GENOMIC DNA]</scope>
    <source>
        <strain evidence="10">ku-mp</strain>
    </source>
</reference>
<dbReference type="EMBL" id="JAGTUK010000002">
    <property type="protein sequence ID" value="MBS0024077.1"/>
    <property type="molecule type" value="Genomic_DNA"/>
</dbReference>
<dbReference type="InterPro" id="IPR045621">
    <property type="entry name" value="BPD_transp_1_N"/>
</dbReference>
<dbReference type="Pfam" id="PF19300">
    <property type="entry name" value="BPD_transp_1_N"/>
    <property type="match status" value="1"/>
</dbReference>
<evidence type="ECO:0000256" key="7">
    <source>
        <dbReference type="RuleBase" id="RU363032"/>
    </source>
</evidence>
<dbReference type="Proteomes" id="UP000678243">
    <property type="component" value="Unassembled WGS sequence"/>
</dbReference>
<feature type="domain" description="ABC transmembrane type-1" evidence="8">
    <location>
        <begin position="95"/>
        <end position="300"/>
    </location>
</feature>
<dbReference type="PANTHER" id="PTHR43163:SF3">
    <property type="entry name" value="PEPTIDE ABC TRANSPORTER PERMEASE PROTEIN"/>
    <property type="match status" value="1"/>
</dbReference>
<keyword evidence="5 7" id="KW-1133">Transmembrane helix</keyword>
<dbReference type="PROSITE" id="PS50928">
    <property type="entry name" value="ABC_TM1"/>
    <property type="match status" value="1"/>
</dbReference>
<dbReference type="RefSeq" id="WP_211542624.1">
    <property type="nucleotide sequence ID" value="NZ_JAGTUK010000002.1"/>
</dbReference>
<comment type="similarity">
    <text evidence="7">Belongs to the binding-protein-dependent transport system permease family.</text>
</comment>
<keyword evidence="2 7" id="KW-0813">Transport</keyword>
<dbReference type="Gene3D" id="1.10.3720.10">
    <property type="entry name" value="MetI-like"/>
    <property type="match status" value="1"/>
</dbReference>
<feature type="transmembrane region" description="Helical" evidence="7">
    <location>
        <begin position="134"/>
        <end position="162"/>
    </location>
</feature>
<dbReference type="SUPFAM" id="SSF161098">
    <property type="entry name" value="MetI-like"/>
    <property type="match status" value="1"/>
</dbReference>
<gene>
    <name evidence="9" type="ORF">KE274_08120</name>
</gene>
<sequence length="315" mass="33252">MSGRLLSSAVIFVAIAIGLFALVHAAPGDPVEMTLPPELSGADREAYIAARRRELGLDQPVLVQFVRWFGGVLSGDLGYSFSSGQPVGQVLTDRLGPTMLLMGSALVIGTLIAVPAGILAAARRNTPVDYAISAGSVLAICFPGFFLAMLGIYVFAVQLRLLPSAGMTSSGGGDALDVLRHLLLPVGLLSLTVAAPFTRFVRGGMLEELGKDYVRTVLAKGGGPVRAVAHALRNTLLSLITVLMLYIPVFLAGAVAVEQVFAWPGMGQLSIQAVQARDYPVVIGFGLYVAVLVLVCNLLADVAYVILDPRVRRQR</sequence>
<evidence type="ECO:0000313" key="9">
    <source>
        <dbReference type="EMBL" id="MBS0024077.1"/>
    </source>
</evidence>
<comment type="subcellular location">
    <subcellularLocation>
        <location evidence="1 7">Cell membrane</location>
        <topology evidence="1 7">Multi-pass membrane protein</topology>
    </subcellularLocation>
</comment>
<evidence type="ECO:0000256" key="2">
    <source>
        <dbReference type="ARBA" id="ARBA00022448"/>
    </source>
</evidence>
<keyword evidence="6 7" id="KW-0472">Membrane</keyword>
<protein>
    <submittedName>
        <fullName evidence="9">ABC transporter permease</fullName>
    </submittedName>
</protein>
<evidence type="ECO:0000256" key="1">
    <source>
        <dbReference type="ARBA" id="ARBA00004651"/>
    </source>
</evidence>
<comment type="caution">
    <text evidence="9">The sequence shown here is derived from an EMBL/GenBank/DDBJ whole genome shotgun (WGS) entry which is preliminary data.</text>
</comment>
<name>A0ABS5INW0_9MICO</name>
<evidence type="ECO:0000256" key="4">
    <source>
        <dbReference type="ARBA" id="ARBA00022692"/>
    </source>
</evidence>
<dbReference type="PANTHER" id="PTHR43163">
    <property type="entry name" value="DIPEPTIDE TRANSPORT SYSTEM PERMEASE PROTEIN DPPB-RELATED"/>
    <property type="match status" value="1"/>
</dbReference>
<feature type="transmembrane region" description="Helical" evidence="7">
    <location>
        <begin position="281"/>
        <end position="307"/>
    </location>
</feature>